<evidence type="ECO:0000313" key="4">
    <source>
        <dbReference type="Proteomes" id="UP000596742"/>
    </source>
</evidence>
<dbReference type="AlphaFoldDB" id="A0A8B6F5W6"/>
<keyword evidence="1" id="KW-0863">Zinc-finger</keyword>
<name>A0A8B6F5W6_MYTGA</name>
<dbReference type="EMBL" id="UYJE01006347">
    <property type="protein sequence ID" value="VDI45230.1"/>
    <property type="molecule type" value="Genomic_DNA"/>
</dbReference>
<dbReference type="Proteomes" id="UP000596742">
    <property type="component" value="Unassembled WGS sequence"/>
</dbReference>
<keyword evidence="1" id="KW-0862">Zinc</keyword>
<keyword evidence="4" id="KW-1185">Reference proteome</keyword>
<sequence>MDAPFEKTINALQFLKKQGIGKKEFLVNTSFAAWVAKEYYKERRCTFCDEEGLAVGYCTDCSQLIDEQCVTFHNKIVDLKNHRIIYFKNCRRLRITEFAPRQFCSHSRHKHLKLTHYCTNCCILICQRCLKHHTKKNHYVNSVYQLCDLLDHIHDTKLVIEDILVSSTILNPADITKLVTIVKYIGISLGISNNYKDICDMPVPQEIQNLVEREESSSHVMKCEAVIEIVKETKRYLQLHFMNGRQDRQNEESCDNSDDTSPKQVVDTIIEGQQHDDSSSRSSLSTDTSLMYVRSQSMPSLIPSAGFGPITIASLSFTTDDLFPSMQQPEDENNPAKTIEQEIEELQQALDNQINLDSYNDIHE</sequence>
<dbReference type="OrthoDB" id="10439916at2759"/>
<evidence type="ECO:0000313" key="3">
    <source>
        <dbReference type="EMBL" id="VDI45230.1"/>
    </source>
</evidence>
<organism evidence="3 4">
    <name type="scientific">Mytilus galloprovincialis</name>
    <name type="common">Mediterranean mussel</name>
    <dbReference type="NCBI Taxonomy" id="29158"/>
    <lineage>
        <taxon>Eukaryota</taxon>
        <taxon>Metazoa</taxon>
        <taxon>Spiralia</taxon>
        <taxon>Lophotrochozoa</taxon>
        <taxon>Mollusca</taxon>
        <taxon>Bivalvia</taxon>
        <taxon>Autobranchia</taxon>
        <taxon>Pteriomorphia</taxon>
        <taxon>Mytilida</taxon>
        <taxon>Mytiloidea</taxon>
        <taxon>Mytilidae</taxon>
        <taxon>Mytilinae</taxon>
        <taxon>Mytilus</taxon>
    </lineage>
</organism>
<proteinExistence type="predicted"/>
<evidence type="ECO:0000256" key="1">
    <source>
        <dbReference type="PROSITE-ProRule" id="PRU00024"/>
    </source>
</evidence>
<keyword evidence="1" id="KW-0479">Metal-binding</keyword>
<comment type="caution">
    <text evidence="3">The sequence shown here is derived from an EMBL/GenBank/DDBJ whole genome shotgun (WGS) entry which is preliminary data.</text>
</comment>
<dbReference type="GO" id="GO:0008270">
    <property type="term" value="F:zinc ion binding"/>
    <property type="evidence" value="ECO:0007669"/>
    <property type="project" value="UniProtKB-KW"/>
</dbReference>
<dbReference type="PROSITE" id="PS50119">
    <property type="entry name" value="ZF_BBOX"/>
    <property type="match status" value="1"/>
</dbReference>
<protein>
    <recommendedName>
        <fullName evidence="2">B box-type domain-containing protein</fullName>
    </recommendedName>
</protein>
<feature type="domain" description="B box-type" evidence="2">
    <location>
        <begin position="99"/>
        <end position="143"/>
    </location>
</feature>
<reference evidence="3" key="1">
    <citation type="submission" date="2018-11" db="EMBL/GenBank/DDBJ databases">
        <authorList>
            <person name="Alioto T."/>
            <person name="Alioto T."/>
        </authorList>
    </citation>
    <scope>NUCLEOTIDE SEQUENCE</scope>
</reference>
<accession>A0A8B6F5W6</accession>
<dbReference type="Gene3D" id="3.30.160.60">
    <property type="entry name" value="Classic Zinc Finger"/>
    <property type="match status" value="1"/>
</dbReference>
<gene>
    <name evidence="3" type="ORF">MGAL_10B024292</name>
</gene>
<dbReference type="InterPro" id="IPR000315">
    <property type="entry name" value="Znf_B-box"/>
</dbReference>
<evidence type="ECO:0000259" key="2">
    <source>
        <dbReference type="PROSITE" id="PS50119"/>
    </source>
</evidence>